<name>A0A2P2Q638_RHIMU</name>
<sequence>MLQALVKGRVVMTILLNCGQRTRSIKT</sequence>
<organism evidence="1">
    <name type="scientific">Rhizophora mucronata</name>
    <name type="common">Asiatic mangrove</name>
    <dbReference type="NCBI Taxonomy" id="61149"/>
    <lineage>
        <taxon>Eukaryota</taxon>
        <taxon>Viridiplantae</taxon>
        <taxon>Streptophyta</taxon>
        <taxon>Embryophyta</taxon>
        <taxon>Tracheophyta</taxon>
        <taxon>Spermatophyta</taxon>
        <taxon>Magnoliopsida</taxon>
        <taxon>eudicotyledons</taxon>
        <taxon>Gunneridae</taxon>
        <taxon>Pentapetalae</taxon>
        <taxon>rosids</taxon>
        <taxon>fabids</taxon>
        <taxon>Malpighiales</taxon>
        <taxon>Rhizophoraceae</taxon>
        <taxon>Rhizophora</taxon>
    </lineage>
</organism>
<protein>
    <submittedName>
        <fullName evidence="1">Uncharacterized protein</fullName>
    </submittedName>
</protein>
<dbReference type="AlphaFoldDB" id="A0A2P2Q638"/>
<dbReference type="EMBL" id="GGEC01081875">
    <property type="protein sequence ID" value="MBX62359.1"/>
    <property type="molecule type" value="Transcribed_RNA"/>
</dbReference>
<evidence type="ECO:0000313" key="1">
    <source>
        <dbReference type="EMBL" id="MBX62359.1"/>
    </source>
</evidence>
<reference evidence="1" key="1">
    <citation type="submission" date="2018-02" db="EMBL/GenBank/DDBJ databases">
        <title>Rhizophora mucronata_Transcriptome.</title>
        <authorList>
            <person name="Meera S.P."/>
            <person name="Sreeshan A."/>
            <person name="Augustine A."/>
        </authorList>
    </citation>
    <scope>NUCLEOTIDE SEQUENCE</scope>
    <source>
        <tissue evidence="1">Leaf</tissue>
    </source>
</reference>
<accession>A0A2P2Q638</accession>
<proteinExistence type="predicted"/>